<proteinExistence type="inferred from homology"/>
<evidence type="ECO:0000256" key="12">
    <source>
        <dbReference type="RuleBase" id="RU364061"/>
    </source>
</evidence>
<evidence type="ECO:0000256" key="9">
    <source>
        <dbReference type="ARBA" id="ARBA00023136"/>
    </source>
</evidence>
<organism evidence="14 15">
    <name type="scientific">Microcaecilia unicolor</name>
    <dbReference type="NCBI Taxonomy" id="1415580"/>
    <lineage>
        <taxon>Eukaryota</taxon>
        <taxon>Metazoa</taxon>
        <taxon>Chordata</taxon>
        <taxon>Craniata</taxon>
        <taxon>Vertebrata</taxon>
        <taxon>Euteleostomi</taxon>
        <taxon>Amphibia</taxon>
        <taxon>Gymnophiona</taxon>
        <taxon>Siphonopidae</taxon>
        <taxon>Microcaecilia</taxon>
    </lineage>
</organism>
<feature type="domain" description="G-protein coupled receptors family 1 profile" evidence="13">
    <location>
        <begin position="23"/>
        <end position="293"/>
    </location>
</feature>
<evidence type="ECO:0000256" key="3">
    <source>
        <dbReference type="ARBA" id="ARBA00022475"/>
    </source>
</evidence>
<keyword evidence="11 12" id="KW-0807">Transducer</keyword>
<dbReference type="InterPro" id="IPR000276">
    <property type="entry name" value="GPCR_Rhodpsn"/>
</dbReference>
<dbReference type="GO" id="GO:0005886">
    <property type="term" value="C:plasma membrane"/>
    <property type="evidence" value="ECO:0007669"/>
    <property type="project" value="UniProtKB-SubCell"/>
</dbReference>
<gene>
    <name evidence="15" type="primary">LOC115462563</name>
</gene>
<evidence type="ECO:0000313" key="15">
    <source>
        <dbReference type="RefSeq" id="XP_030048418.1"/>
    </source>
</evidence>
<evidence type="ECO:0000256" key="6">
    <source>
        <dbReference type="ARBA" id="ARBA00022692"/>
    </source>
</evidence>
<keyword evidence="9 12" id="KW-0472">Membrane</keyword>
<keyword evidence="8 12" id="KW-0297">G-protein coupled receptor</keyword>
<keyword evidence="5" id="KW-0716">Sensory transduction</keyword>
<keyword evidence="10 12" id="KW-0675">Receptor</keyword>
<comment type="similarity">
    <text evidence="2 12">Belongs to the G-protein coupled receptor 1 family.</text>
</comment>
<evidence type="ECO:0000256" key="8">
    <source>
        <dbReference type="ARBA" id="ARBA00023040"/>
    </source>
</evidence>
<reference evidence="15" key="1">
    <citation type="submission" date="2025-08" db="UniProtKB">
        <authorList>
            <consortium name="RefSeq"/>
        </authorList>
    </citation>
    <scope>IDENTIFICATION</scope>
</reference>
<feature type="transmembrane region" description="Helical" evidence="12">
    <location>
        <begin position="83"/>
        <end position="108"/>
    </location>
</feature>
<keyword evidence="14" id="KW-1185">Reference proteome</keyword>
<dbReference type="RefSeq" id="XP_030048418.1">
    <property type="nucleotide sequence ID" value="XM_030192558.1"/>
</dbReference>
<feature type="transmembrane region" description="Helical" evidence="12">
    <location>
        <begin position="48"/>
        <end position="71"/>
    </location>
</feature>
<accession>A0A6P7X7K1</accession>
<keyword evidence="7 12" id="KW-1133">Transmembrane helix</keyword>
<dbReference type="GO" id="GO:0019236">
    <property type="term" value="P:response to pheromone"/>
    <property type="evidence" value="ECO:0007669"/>
    <property type="project" value="UniProtKB-KW"/>
</dbReference>
<dbReference type="KEGG" id="muo:115462563"/>
<dbReference type="PROSITE" id="PS50262">
    <property type="entry name" value="G_PROTEIN_RECEP_F1_2"/>
    <property type="match status" value="1"/>
</dbReference>
<dbReference type="PRINTS" id="PR00237">
    <property type="entry name" value="GPCRRHODOPSN"/>
</dbReference>
<dbReference type="InParanoid" id="A0A6P7X7K1"/>
<dbReference type="SUPFAM" id="SSF81321">
    <property type="entry name" value="Family A G protein-coupled receptor-like"/>
    <property type="match status" value="1"/>
</dbReference>
<evidence type="ECO:0000256" key="2">
    <source>
        <dbReference type="ARBA" id="ARBA00010663"/>
    </source>
</evidence>
<evidence type="ECO:0000256" key="10">
    <source>
        <dbReference type="ARBA" id="ARBA00023170"/>
    </source>
</evidence>
<dbReference type="Pfam" id="PF03402">
    <property type="entry name" value="V1R"/>
    <property type="match status" value="1"/>
</dbReference>
<evidence type="ECO:0000259" key="13">
    <source>
        <dbReference type="PROSITE" id="PS50262"/>
    </source>
</evidence>
<protein>
    <recommendedName>
        <fullName evidence="12">Vomeronasal type-1 receptor</fullName>
    </recommendedName>
</protein>
<dbReference type="PANTHER" id="PTHR11394">
    <property type="entry name" value="TASTE RECEPTOR TYPE 2"/>
    <property type="match status" value="1"/>
</dbReference>
<feature type="transmembrane region" description="Helical" evidence="12">
    <location>
        <begin position="234"/>
        <end position="261"/>
    </location>
</feature>
<evidence type="ECO:0000256" key="7">
    <source>
        <dbReference type="ARBA" id="ARBA00022989"/>
    </source>
</evidence>
<comment type="subcellular location">
    <subcellularLocation>
        <location evidence="1 12">Cell membrane</location>
        <topology evidence="1 12">Multi-pass membrane protein</topology>
    </subcellularLocation>
</comment>
<name>A0A6P7X7K1_9AMPH</name>
<evidence type="ECO:0000256" key="11">
    <source>
        <dbReference type="ARBA" id="ARBA00023224"/>
    </source>
</evidence>
<dbReference type="AlphaFoldDB" id="A0A6P7X7K1"/>
<keyword evidence="6 12" id="KW-0812">Transmembrane</keyword>
<keyword evidence="3 12" id="KW-1003">Cell membrane</keyword>
<dbReference type="PANTHER" id="PTHR11394:SF137">
    <property type="entry name" value="C-X-C CHEMOKINE RECEPTOR TYPE 3 ISOFORM X1-RELATED"/>
    <property type="match status" value="1"/>
</dbReference>
<sequence>MIFNSPDAASIIIYFSALFGTTGNLIILFAFISNAIRYKALQPLNRIIVNMALVNLLLCCYKEIPGMLLVFQTKVFGVAGCRFLLYTYHTLRLVSIWSVENLSFIHLIKIRRPTCQWSQFIHSHQGQYINWTIAGCWIFSIVFHIPYLLYDSVLNENNQTITYFTSTNCLTTSRNFLIMFTTYASVSLDLIVIVLVIILNVFTIDLICKHRRQVRGVLTTLSGHNKPTAQATKILLSLLSLYVVCWISSDVIWVAIVGGFIPNKPESNLLNAIYGIFSSIYYSVSSYIIIFGYRNVRDYLSESCWCSKSKRTTVVQIME</sequence>
<evidence type="ECO:0000313" key="14">
    <source>
        <dbReference type="Proteomes" id="UP000515156"/>
    </source>
</evidence>
<dbReference type="GeneID" id="115462563"/>
<evidence type="ECO:0000256" key="4">
    <source>
        <dbReference type="ARBA" id="ARBA00022507"/>
    </source>
</evidence>
<keyword evidence="4 12" id="KW-0589">Pheromone response</keyword>
<dbReference type="GO" id="GO:0016503">
    <property type="term" value="F:pheromone receptor activity"/>
    <property type="evidence" value="ECO:0007669"/>
    <property type="project" value="InterPro"/>
</dbReference>
<dbReference type="Proteomes" id="UP000515156">
    <property type="component" value="Chromosome 2"/>
</dbReference>
<feature type="transmembrane region" description="Helical" evidence="12">
    <location>
        <begin position="176"/>
        <end position="202"/>
    </location>
</feature>
<evidence type="ECO:0000256" key="1">
    <source>
        <dbReference type="ARBA" id="ARBA00004651"/>
    </source>
</evidence>
<dbReference type="Gene3D" id="1.20.1070.10">
    <property type="entry name" value="Rhodopsin 7-helix transmembrane proteins"/>
    <property type="match status" value="1"/>
</dbReference>
<dbReference type="InterPro" id="IPR017452">
    <property type="entry name" value="GPCR_Rhodpsn_7TM"/>
</dbReference>
<dbReference type="OrthoDB" id="9606139at2759"/>
<evidence type="ECO:0000256" key="5">
    <source>
        <dbReference type="ARBA" id="ARBA00022606"/>
    </source>
</evidence>
<dbReference type="InterPro" id="IPR004072">
    <property type="entry name" value="Vmron_rcpt_1"/>
</dbReference>
<feature type="transmembrane region" description="Helical" evidence="12">
    <location>
        <begin position="128"/>
        <end position="150"/>
    </location>
</feature>
<feature type="transmembrane region" description="Helical" evidence="12">
    <location>
        <begin position="12"/>
        <end position="36"/>
    </location>
</feature>
<feature type="transmembrane region" description="Helical" evidence="12">
    <location>
        <begin position="273"/>
        <end position="293"/>
    </location>
</feature>